<gene>
    <name evidence="2" type="ORF">PG991_011853</name>
</gene>
<evidence type="ECO:0000313" key="2">
    <source>
        <dbReference type="EMBL" id="KAK8009302.1"/>
    </source>
</evidence>
<feature type="region of interest" description="Disordered" evidence="1">
    <location>
        <begin position="202"/>
        <end position="221"/>
    </location>
</feature>
<organism evidence="2 3">
    <name type="scientific">Apiospora marii</name>
    <dbReference type="NCBI Taxonomy" id="335849"/>
    <lineage>
        <taxon>Eukaryota</taxon>
        <taxon>Fungi</taxon>
        <taxon>Dikarya</taxon>
        <taxon>Ascomycota</taxon>
        <taxon>Pezizomycotina</taxon>
        <taxon>Sordariomycetes</taxon>
        <taxon>Xylariomycetidae</taxon>
        <taxon>Amphisphaeriales</taxon>
        <taxon>Apiosporaceae</taxon>
        <taxon>Apiospora</taxon>
    </lineage>
</organism>
<reference evidence="2 3" key="1">
    <citation type="submission" date="2023-01" db="EMBL/GenBank/DDBJ databases">
        <title>Analysis of 21 Apiospora genomes using comparative genomics revels a genus with tremendous synthesis potential of carbohydrate active enzymes and secondary metabolites.</title>
        <authorList>
            <person name="Sorensen T."/>
        </authorList>
    </citation>
    <scope>NUCLEOTIDE SEQUENCE [LARGE SCALE GENOMIC DNA]</scope>
    <source>
        <strain evidence="2 3">CBS 20057</strain>
    </source>
</reference>
<evidence type="ECO:0000256" key="1">
    <source>
        <dbReference type="SAM" id="MobiDB-lite"/>
    </source>
</evidence>
<evidence type="ECO:0000313" key="3">
    <source>
        <dbReference type="Proteomes" id="UP001396898"/>
    </source>
</evidence>
<protein>
    <submittedName>
        <fullName evidence="2">Uncharacterized protein</fullName>
    </submittedName>
</protein>
<dbReference type="EMBL" id="JAQQWI010000016">
    <property type="protein sequence ID" value="KAK8009302.1"/>
    <property type="molecule type" value="Genomic_DNA"/>
</dbReference>
<feature type="compositionally biased region" description="Gly residues" evidence="1">
    <location>
        <begin position="43"/>
        <end position="56"/>
    </location>
</feature>
<comment type="caution">
    <text evidence="2">The sequence shown here is derived from an EMBL/GenBank/DDBJ whole genome shotgun (WGS) entry which is preliminary data.</text>
</comment>
<keyword evidence="3" id="KW-1185">Reference proteome</keyword>
<feature type="region of interest" description="Disordered" evidence="1">
    <location>
        <begin position="1"/>
        <end position="93"/>
    </location>
</feature>
<feature type="compositionally biased region" description="Gly residues" evidence="1">
    <location>
        <begin position="10"/>
        <end position="35"/>
    </location>
</feature>
<sequence length="338" mass="35540">MLLPARGGPVRIGGGDKGGTGSGGSGGGKGNGEGEGTNTSGGTHIGAGDGTSGNGGKGDEPPVHIGAGDKDGNNNSGGGANKQEDVTSPEYLASRGKTGIDLVANPKKGTDYTDRLVNYRFAAPKTPEGVEYSIPKLGLGEKYGFKNEEGWKTVKIFSKNNPELEVAKMSYGTAQKDGKTYTSIVAHDLYADRDGNRYKLDGFSAAKDSNGKPIPSPDKDTKSVPVYQLVYEAGVKSQQMKQGDKLFLVSESVVNTAAKTAIPAAYKAMGKKESEVLTFKNGAQGAEGEQFKILAGLDNNWSYLNTVGKNPDFFKDYKLVSITTNGDPRTMSLDFDKV</sequence>
<feature type="compositionally biased region" description="Basic and acidic residues" evidence="1">
    <location>
        <begin position="57"/>
        <end position="72"/>
    </location>
</feature>
<proteinExistence type="predicted"/>
<accession>A0ABR1RGJ5</accession>
<name>A0ABR1RGJ5_9PEZI</name>
<dbReference type="Proteomes" id="UP001396898">
    <property type="component" value="Unassembled WGS sequence"/>
</dbReference>